<dbReference type="AlphaFoldDB" id="R9UQ26"/>
<name>R9UQ26_9BACT</name>
<protein>
    <submittedName>
        <fullName evidence="1">Iron complex outermembrane recepter protein</fullName>
    </submittedName>
</protein>
<evidence type="ECO:0000313" key="1">
    <source>
        <dbReference type="EMBL" id="AGN70922.1"/>
    </source>
</evidence>
<accession>R9UQ26</accession>
<proteinExistence type="predicted"/>
<organism evidence="1">
    <name type="scientific">uncultured bacterium AST3</name>
    <dbReference type="NCBI Taxonomy" id="1328262"/>
    <lineage>
        <taxon>Bacteria</taxon>
        <taxon>environmental samples</taxon>
    </lineage>
</organism>
<dbReference type="EMBL" id="KC734562">
    <property type="protein sequence ID" value="AGN70922.1"/>
    <property type="molecule type" value="Genomic_DNA"/>
</dbReference>
<keyword evidence="1" id="KW-0614">Plasmid</keyword>
<reference evidence="1" key="1">
    <citation type="submission" date="2013-03" db="EMBL/GenBank/DDBJ databases">
        <title>Novel Plasmids Recovered from Activated Sludge Confer Tetracycline Resistance and Phenotypic changes to Acinetobacter oleivorance DR1.</title>
        <authorList>
            <person name="Hong H."/>
            <person name="Ko H.-J."/>
            <person name="Choi I.-G."/>
            <person name="Park W."/>
        </authorList>
    </citation>
    <scope>NUCLEOTIDE SEQUENCE</scope>
    <source>
        <plasmid evidence="1">pAST3</plasmid>
    </source>
</reference>
<geneLocation type="plasmid" evidence="1">
    <name>pAST3</name>
</geneLocation>
<sequence>MVKSNYYPKSPPTHLSISSNYLVAKKT</sequence>